<dbReference type="WBParaSite" id="nRc.2.0.1.t07551-RA">
    <property type="protein sequence ID" value="nRc.2.0.1.t07551-RA"/>
    <property type="gene ID" value="nRc.2.0.1.g07551"/>
</dbReference>
<evidence type="ECO:0000313" key="1">
    <source>
        <dbReference type="Proteomes" id="UP000887565"/>
    </source>
</evidence>
<proteinExistence type="predicted"/>
<reference evidence="2" key="1">
    <citation type="submission" date="2022-11" db="UniProtKB">
        <authorList>
            <consortium name="WormBaseParasite"/>
        </authorList>
    </citation>
    <scope>IDENTIFICATION</scope>
</reference>
<keyword evidence="1" id="KW-1185">Reference proteome</keyword>
<evidence type="ECO:0000313" key="2">
    <source>
        <dbReference type="WBParaSite" id="nRc.2.0.1.t07551-RA"/>
    </source>
</evidence>
<protein>
    <submittedName>
        <fullName evidence="2">Uncharacterized protein</fullName>
    </submittedName>
</protein>
<sequence>MDTIAHVDYGKKTADNMRSMSNQRGTPQCGSATPSNEIRCLQSKMVRLTAHVARLMAQQTALPLRNPMPSTTPSAHVQNAGDHPLMAHLQMCSYHGCCTHNDASCQAQHPDSTRPSNIAATGAGHCYFCPMRAHPTD</sequence>
<organism evidence="1 2">
    <name type="scientific">Romanomermis culicivorax</name>
    <name type="common">Nematode worm</name>
    <dbReference type="NCBI Taxonomy" id="13658"/>
    <lineage>
        <taxon>Eukaryota</taxon>
        <taxon>Metazoa</taxon>
        <taxon>Ecdysozoa</taxon>
        <taxon>Nematoda</taxon>
        <taxon>Enoplea</taxon>
        <taxon>Dorylaimia</taxon>
        <taxon>Mermithida</taxon>
        <taxon>Mermithoidea</taxon>
        <taxon>Mermithidae</taxon>
        <taxon>Romanomermis</taxon>
    </lineage>
</organism>
<name>A0A915I098_ROMCU</name>
<accession>A0A915I098</accession>
<dbReference type="Proteomes" id="UP000887565">
    <property type="component" value="Unplaced"/>
</dbReference>
<dbReference type="AlphaFoldDB" id="A0A915I098"/>